<dbReference type="EMBL" id="KZ305028">
    <property type="protein sequence ID" value="PIA51396.1"/>
    <property type="molecule type" value="Genomic_DNA"/>
</dbReference>
<keyword evidence="1" id="KW-0472">Membrane</keyword>
<evidence type="ECO:0000256" key="1">
    <source>
        <dbReference type="SAM" id="Phobius"/>
    </source>
</evidence>
<evidence type="ECO:0008006" key="4">
    <source>
        <dbReference type="Google" id="ProtNLM"/>
    </source>
</evidence>
<dbReference type="Proteomes" id="UP000230069">
    <property type="component" value="Unassembled WGS sequence"/>
</dbReference>
<protein>
    <recommendedName>
        <fullName evidence="4">Transmembrane protein</fullName>
    </recommendedName>
</protein>
<keyword evidence="1" id="KW-0812">Transmembrane</keyword>
<dbReference type="InParanoid" id="A0A2G5E6P7"/>
<feature type="transmembrane region" description="Helical" evidence="1">
    <location>
        <begin position="48"/>
        <end position="71"/>
    </location>
</feature>
<gene>
    <name evidence="2" type="ORF">AQUCO_01100313v1</name>
</gene>
<keyword evidence="3" id="KW-1185">Reference proteome</keyword>
<reference evidence="2 3" key="1">
    <citation type="submission" date="2017-09" db="EMBL/GenBank/DDBJ databases">
        <title>WGS assembly of Aquilegia coerulea Goldsmith.</title>
        <authorList>
            <person name="Hodges S."/>
            <person name="Kramer E."/>
            <person name="Nordborg M."/>
            <person name="Tomkins J."/>
            <person name="Borevitz J."/>
            <person name="Derieg N."/>
            <person name="Yan J."/>
            <person name="Mihaltcheva S."/>
            <person name="Hayes R.D."/>
            <person name="Rokhsar D."/>
        </authorList>
    </citation>
    <scope>NUCLEOTIDE SEQUENCE [LARGE SCALE GENOMIC DNA]</scope>
    <source>
        <strain evidence="3">cv. Goldsmith</strain>
    </source>
</reference>
<dbReference type="AlphaFoldDB" id="A0A2G5E6P7"/>
<name>A0A2G5E6P7_AQUCA</name>
<feature type="transmembrane region" description="Helical" evidence="1">
    <location>
        <begin position="7"/>
        <end position="28"/>
    </location>
</feature>
<keyword evidence="1" id="KW-1133">Transmembrane helix</keyword>
<evidence type="ECO:0000313" key="2">
    <source>
        <dbReference type="EMBL" id="PIA51396.1"/>
    </source>
</evidence>
<sequence>MATSKTTLSYASVYAIITILVLISQVAAHEGHEHHHEAPAPAPNASGSPAVSSPFIMLALSAFFPIIFSLFY</sequence>
<organism evidence="2 3">
    <name type="scientific">Aquilegia coerulea</name>
    <name type="common">Rocky mountain columbine</name>
    <dbReference type="NCBI Taxonomy" id="218851"/>
    <lineage>
        <taxon>Eukaryota</taxon>
        <taxon>Viridiplantae</taxon>
        <taxon>Streptophyta</taxon>
        <taxon>Embryophyta</taxon>
        <taxon>Tracheophyta</taxon>
        <taxon>Spermatophyta</taxon>
        <taxon>Magnoliopsida</taxon>
        <taxon>Ranunculales</taxon>
        <taxon>Ranunculaceae</taxon>
        <taxon>Thalictroideae</taxon>
        <taxon>Aquilegia</taxon>
    </lineage>
</organism>
<proteinExistence type="predicted"/>
<evidence type="ECO:0000313" key="3">
    <source>
        <dbReference type="Proteomes" id="UP000230069"/>
    </source>
</evidence>
<accession>A0A2G5E6P7</accession>